<evidence type="ECO:0000313" key="1">
    <source>
        <dbReference type="EMBL" id="SVD55492.1"/>
    </source>
</evidence>
<organism evidence="1">
    <name type="scientific">marine metagenome</name>
    <dbReference type="NCBI Taxonomy" id="408172"/>
    <lineage>
        <taxon>unclassified sequences</taxon>
        <taxon>metagenomes</taxon>
        <taxon>ecological metagenomes</taxon>
    </lineage>
</organism>
<dbReference type="SUPFAM" id="SSF56059">
    <property type="entry name" value="Glutathione synthetase ATP-binding domain-like"/>
    <property type="match status" value="1"/>
</dbReference>
<gene>
    <name evidence="1" type="ORF">METZ01_LOCUS408346</name>
</gene>
<proteinExistence type="predicted"/>
<name>A0A382W9L9_9ZZZZ</name>
<feature type="non-terminal residue" evidence="1">
    <location>
        <position position="279"/>
    </location>
</feature>
<dbReference type="EMBL" id="UINC01158128">
    <property type="protein sequence ID" value="SVD55492.1"/>
    <property type="molecule type" value="Genomic_DNA"/>
</dbReference>
<protein>
    <recommendedName>
        <fullName evidence="2">Pyruvate phosphate dikinase AMP/ATP-binding domain-containing protein</fullName>
    </recommendedName>
</protein>
<dbReference type="AlphaFoldDB" id="A0A382W9L9"/>
<sequence>MKSVDQVLVQAFVEDVQCSGVIFTCSLETGAPYYQINFDDKSGLTDSVTSGTHDDFRTILISREGSNYLSTVEPKLLPVLTAAKELEELLSFDKLDIEFARDKNGVVYIFQVRPITIDHSQFEVEKNIINTSIQNAVKNFGRLQAKTPSTLGSRTFFGNMSDWNPAEIIGIRPKPLAFSLYRFLITDEVWARQRAEFGYRDVRPHPLIVDYCGQPYVDIRASLNSFVPAQLRSQLAEKVIESYLRILQDSPQLHDKLEFDVAFTIWTPSFESEALKRLT</sequence>
<evidence type="ECO:0008006" key="2">
    <source>
        <dbReference type="Google" id="ProtNLM"/>
    </source>
</evidence>
<dbReference type="Gene3D" id="3.30.470.20">
    <property type="entry name" value="ATP-grasp fold, B domain"/>
    <property type="match status" value="1"/>
</dbReference>
<accession>A0A382W9L9</accession>
<reference evidence="1" key="1">
    <citation type="submission" date="2018-05" db="EMBL/GenBank/DDBJ databases">
        <authorList>
            <person name="Lanie J.A."/>
            <person name="Ng W.-L."/>
            <person name="Kazmierczak K.M."/>
            <person name="Andrzejewski T.M."/>
            <person name="Davidsen T.M."/>
            <person name="Wayne K.J."/>
            <person name="Tettelin H."/>
            <person name="Glass J.I."/>
            <person name="Rusch D."/>
            <person name="Podicherti R."/>
            <person name="Tsui H.-C.T."/>
            <person name="Winkler M.E."/>
        </authorList>
    </citation>
    <scope>NUCLEOTIDE SEQUENCE</scope>
</reference>